<feature type="signal peptide" evidence="1">
    <location>
        <begin position="1"/>
        <end position="21"/>
    </location>
</feature>
<proteinExistence type="predicted"/>
<keyword evidence="1" id="KW-0732">Signal</keyword>
<dbReference type="EMBL" id="CU468132">
    <property type="protein sequence ID" value="CAO94973.1"/>
    <property type="molecule type" value="Genomic_DNA"/>
</dbReference>
<sequence length="259" mass="28200">MKKLLALAIAASLLLSCTALADTGTTFSPAQQQEIQKITEQWLTAHPEILIKMGKKLQQRQQKAQQTQLSDGVVKLAAQLQQVKGIPHAGPEDASVIVTEFFDYQCVYCHRDARIVEKLIQDNPKVKFVFRDWPIFAGQYPLSNTAALTGIGIYREAGADAYLKYHNGIFATGHDEGKLREQDIADVAAKAMGKTPKLDDLKSYTATIDKNDMLAKAIGANGTPLFIVMPASNPTAENITVIPGAASLDVLQTAINHAR</sequence>
<keyword evidence="3" id="KW-0413">Isomerase</keyword>
<accession>B2VB37</accession>
<dbReference type="InterPro" id="IPR012336">
    <property type="entry name" value="Thioredoxin-like_fold"/>
</dbReference>
<dbReference type="InterPro" id="IPR001969">
    <property type="entry name" value="Aspartic_peptidase_AS"/>
</dbReference>
<protein>
    <submittedName>
        <fullName evidence="3">Thiol-disulfide isomerase</fullName>
    </submittedName>
</protein>
<feature type="chain" id="PRO_5002783900" evidence="1">
    <location>
        <begin position="22"/>
        <end position="259"/>
    </location>
</feature>
<dbReference type="KEGG" id="eta:ETA_pET450290"/>
<dbReference type="SUPFAM" id="SSF52833">
    <property type="entry name" value="Thioredoxin-like"/>
    <property type="match status" value="1"/>
</dbReference>
<dbReference type="OrthoDB" id="9780340at2"/>
<reference evidence="3 4" key="1">
    <citation type="journal article" date="2008" name="Environ. Microbiol.">
        <title>The genome of Erwinia tasmaniensis strain Et1/99, a non-pathogenic bacterium in the genus Erwinia.</title>
        <authorList>
            <person name="Kube M."/>
            <person name="Migdoll A.M."/>
            <person name="Mueller I."/>
            <person name="Kuhl H."/>
            <person name="Beck A."/>
            <person name="Reinhardt R."/>
            <person name="Geider K."/>
        </authorList>
    </citation>
    <scope>NUCLEOTIDE SEQUENCE [LARGE SCALE GENOMIC DNA]</scope>
    <source>
        <strain evidence="4">DSM 17950 / CFBP 7177 / CIP 109463 / NCPPB 4357 / Et1/99</strain>
        <plasmid evidence="4">pET45</plasmid>
    </source>
</reference>
<dbReference type="AlphaFoldDB" id="B2VB37"/>
<evidence type="ECO:0000313" key="3">
    <source>
        <dbReference type="EMBL" id="CAO94973.1"/>
    </source>
</evidence>
<evidence type="ECO:0000259" key="2">
    <source>
        <dbReference type="Pfam" id="PF13462"/>
    </source>
</evidence>
<dbReference type="Pfam" id="PF13462">
    <property type="entry name" value="Thioredoxin_4"/>
    <property type="match status" value="1"/>
</dbReference>
<geneLocation type="plasmid" evidence="3 4">
    <name>pET45</name>
</geneLocation>
<dbReference type="PROSITE" id="PS51257">
    <property type="entry name" value="PROKAR_LIPOPROTEIN"/>
    <property type="match status" value="1"/>
</dbReference>
<keyword evidence="4" id="KW-1185">Reference proteome</keyword>
<evidence type="ECO:0000313" key="4">
    <source>
        <dbReference type="Proteomes" id="UP000001726"/>
    </source>
</evidence>
<organism evidence="3 4">
    <name type="scientific">Erwinia tasmaniensis (strain DSM 17950 / CFBP 7177 / CIP 109463 / NCPPB 4357 / Et1/99)</name>
    <dbReference type="NCBI Taxonomy" id="465817"/>
    <lineage>
        <taxon>Bacteria</taxon>
        <taxon>Pseudomonadati</taxon>
        <taxon>Pseudomonadota</taxon>
        <taxon>Gammaproteobacteria</taxon>
        <taxon>Enterobacterales</taxon>
        <taxon>Erwiniaceae</taxon>
        <taxon>Erwinia</taxon>
    </lineage>
</organism>
<dbReference type="RefSeq" id="WP_012443490.1">
    <property type="nucleotide sequence ID" value="NC_010699.1"/>
</dbReference>
<dbReference type="GO" id="GO:0006508">
    <property type="term" value="P:proteolysis"/>
    <property type="evidence" value="ECO:0007669"/>
    <property type="project" value="InterPro"/>
</dbReference>
<dbReference type="Proteomes" id="UP000001726">
    <property type="component" value="Plasmid pET45"/>
</dbReference>
<gene>
    <name evidence="3" type="ordered locus">ETA_pET450290</name>
</gene>
<keyword evidence="3" id="KW-0614">Plasmid</keyword>
<dbReference type="Gene3D" id="3.40.30.10">
    <property type="entry name" value="Glutaredoxin"/>
    <property type="match status" value="1"/>
</dbReference>
<dbReference type="HOGENOM" id="CLU_000288_47_4_6"/>
<dbReference type="GO" id="GO:0016853">
    <property type="term" value="F:isomerase activity"/>
    <property type="evidence" value="ECO:0007669"/>
    <property type="project" value="UniProtKB-KW"/>
</dbReference>
<dbReference type="PROSITE" id="PS00141">
    <property type="entry name" value="ASP_PROTEASE"/>
    <property type="match status" value="1"/>
</dbReference>
<evidence type="ECO:0000256" key="1">
    <source>
        <dbReference type="SAM" id="SignalP"/>
    </source>
</evidence>
<feature type="domain" description="Thioredoxin-like fold" evidence="2">
    <location>
        <begin position="87"/>
        <end position="228"/>
    </location>
</feature>
<dbReference type="GO" id="GO:0004190">
    <property type="term" value="F:aspartic-type endopeptidase activity"/>
    <property type="evidence" value="ECO:0007669"/>
    <property type="project" value="InterPro"/>
</dbReference>
<dbReference type="InterPro" id="IPR036249">
    <property type="entry name" value="Thioredoxin-like_sf"/>
</dbReference>
<name>B2VB37_ERWT9</name>